<sequence length="52" mass="6269">MHHSNDVTRSLVITPQRFFDRFFSFLIAHPRSRTPYIVIFLIRIPPYKLNPI</sequence>
<dbReference type="EMBL" id="VDEP01000188">
    <property type="protein sequence ID" value="KAA1125038.1"/>
    <property type="molecule type" value="Genomic_DNA"/>
</dbReference>
<comment type="caution">
    <text evidence="1">The sequence shown here is derived from an EMBL/GenBank/DDBJ whole genome shotgun (WGS) entry which is preliminary data.</text>
</comment>
<evidence type="ECO:0000313" key="2">
    <source>
        <dbReference type="Proteomes" id="UP000325313"/>
    </source>
</evidence>
<name>A0A5B0RIS4_PUCGR</name>
<organism evidence="1 2">
    <name type="scientific">Puccinia graminis f. sp. tritici</name>
    <dbReference type="NCBI Taxonomy" id="56615"/>
    <lineage>
        <taxon>Eukaryota</taxon>
        <taxon>Fungi</taxon>
        <taxon>Dikarya</taxon>
        <taxon>Basidiomycota</taxon>
        <taxon>Pucciniomycotina</taxon>
        <taxon>Pucciniomycetes</taxon>
        <taxon>Pucciniales</taxon>
        <taxon>Pucciniaceae</taxon>
        <taxon>Puccinia</taxon>
    </lineage>
</organism>
<evidence type="ECO:0000313" key="1">
    <source>
        <dbReference type="EMBL" id="KAA1125038.1"/>
    </source>
</evidence>
<protein>
    <submittedName>
        <fullName evidence="1">Uncharacterized protein</fullName>
    </submittedName>
</protein>
<accession>A0A5B0RIS4</accession>
<reference evidence="1 2" key="1">
    <citation type="submission" date="2019-05" db="EMBL/GenBank/DDBJ databases">
        <title>Emergence of the Ug99 lineage of the wheat stem rust pathogen through somatic hybridization.</title>
        <authorList>
            <person name="Li F."/>
            <person name="Upadhyaya N.M."/>
            <person name="Sperschneider J."/>
            <person name="Matny O."/>
            <person name="Nguyen-Phuc H."/>
            <person name="Mago R."/>
            <person name="Raley C."/>
            <person name="Miller M.E."/>
            <person name="Silverstein K.A.T."/>
            <person name="Henningsen E."/>
            <person name="Hirsch C.D."/>
            <person name="Visser B."/>
            <person name="Pretorius Z.A."/>
            <person name="Steffenson B.J."/>
            <person name="Schwessinger B."/>
            <person name="Dodds P.N."/>
            <person name="Figueroa M."/>
        </authorList>
    </citation>
    <scope>NUCLEOTIDE SEQUENCE [LARGE SCALE GENOMIC DNA]</scope>
    <source>
        <strain evidence="1 2">Ug99</strain>
    </source>
</reference>
<dbReference type="Proteomes" id="UP000325313">
    <property type="component" value="Unassembled WGS sequence"/>
</dbReference>
<dbReference type="AlphaFoldDB" id="A0A5B0RIS4"/>
<proteinExistence type="predicted"/>
<gene>
    <name evidence="1" type="ORF">PGTUg99_004063</name>
</gene>